<dbReference type="Pfam" id="PF00072">
    <property type="entry name" value="Response_reg"/>
    <property type="match status" value="1"/>
</dbReference>
<dbReference type="InterPro" id="IPR001610">
    <property type="entry name" value="PAC"/>
</dbReference>
<keyword evidence="5" id="KW-0418">Kinase</keyword>
<evidence type="ECO:0000256" key="1">
    <source>
        <dbReference type="ARBA" id="ARBA00000085"/>
    </source>
</evidence>
<dbReference type="SMART" id="SM00065">
    <property type="entry name" value="GAF"/>
    <property type="match status" value="1"/>
</dbReference>
<evidence type="ECO:0000256" key="6">
    <source>
        <dbReference type="PROSITE-ProRule" id="PRU00169"/>
    </source>
</evidence>
<dbReference type="CDD" id="cd00082">
    <property type="entry name" value="HisKA"/>
    <property type="match status" value="1"/>
</dbReference>
<evidence type="ECO:0000313" key="14">
    <source>
        <dbReference type="Proteomes" id="UP000628442"/>
    </source>
</evidence>
<keyword evidence="4" id="KW-0808">Transferase</keyword>
<protein>
    <recommendedName>
        <fullName evidence="2">histidine kinase</fullName>
        <ecNumber evidence="2">2.7.13.3</ecNumber>
    </recommendedName>
</protein>
<dbReference type="Gene3D" id="1.10.287.130">
    <property type="match status" value="1"/>
</dbReference>
<dbReference type="Pfam" id="PF08447">
    <property type="entry name" value="PAS_3"/>
    <property type="match status" value="3"/>
</dbReference>
<dbReference type="InterPro" id="IPR029016">
    <property type="entry name" value="GAF-like_dom_sf"/>
</dbReference>
<evidence type="ECO:0000313" key="13">
    <source>
        <dbReference type="Proteomes" id="UP000292307"/>
    </source>
</evidence>
<proteinExistence type="predicted"/>
<dbReference type="SMART" id="SM00086">
    <property type="entry name" value="PAC"/>
    <property type="match status" value="3"/>
</dbReference>
<feature type="domain" description="PAC" evidence="10">
    <location>
        <begin position="414"/>
        <end position="466"/>
    </location>
</feature>
<dbReference type="SMART" id="SM00387">
    <property type="entry name" value="HATPase_c"/>
    <property type="match status" value="1"/>
</dbReference>
<dbReference type="SMART" id="SM00091">
    <property type="entry name" value="PAS"/>
    <property type="match status" value="2"/>
</dbReference>
<evidence type="ECO:0000313" key="12">
    <source>
        <dbReference type="EMBL" id="QBI02372.1"/>
    </source>
</evidence>
<dbReference type="Gene3D" id="3.30.450.40">
    <property type="match status" value="1"/>
</dbReference>
<comment type="catalytic activity">
    <reaction evidence="1">
        <text>ATP + protein L-histidine = ADP + protein N-phospho-L-histidine.</text>
        <dbReference type="EC" id="2.7.13.3"/>
    </reaction>
</comment>
<dbReference type="EMBL" id="CP036401">
    <property type="protein sequence ID" value="QBI02372.1"/>
    <property type="molecule type" value="Genomic_DNA"/>
</dbReference>
<dbReference type="SUPFAM" id="SSF55781">
    <property type="entry name" value="GAF domain-like"/>
    <property type="match status" value="1"/>
</dbReference>
<evidence type="ECO:0000256" key="3">
    <source>
        <dbReference type="ARBA" id="ARBA00022553"/>
    </source>
</evidence>
<keyword evidence="3 6" id="KW-0597">Phosphoprotein</keyword>
<name>A0A411X092_9BURK</name>
<dbReference type="InterPro" id="IPR000014">
    <property type="entry name" value="PAS"/>
</dbReference>
<dbReference type="SUPFAM" id="SSF52172">
    <property type="entry name" value="CheY-like"/>
    <property type="match status" value="1"/>
</dbReference>
<feature type="domain" description="PAS" evidence="9">
    <location>
        <begin position="467"/>
        <end position="522"/>
    </location>
</feature>
<feature type="domain" description="PAS" evidence="9">
    <location>
        <begin position="620"/>
        <end position="660"/>
    </location>
</feature>
<dbReference type="InterPro" id="IPR000700">
    <property type="entry name" value="PAS-assoc_C"/>
</dbReference>
<reference evidence="11" key="3">
    <citation type="submission" date="2022-12" db="EMBL/GenBank/DDBJ databases">
        <authorList>
            <person name="Sun Q."/>
            <person name="Kim S."/>
        </authorList>
    </citation>
    <scope>NUCLEOTIDE SEQUENCE</scope>
    <source>
        <strain evidence="11">KCTC 12343</strain>
    </source>
</reference>
<dbReference type="InterPro" id="IPR052162">
    <property type="entry name" value="Sensor_kinase/Photoreceptor"/>
</dbReference>
<dbReference type="InterPro" id="IPR005467">
    <property type="entry name" value="His_kinase_dom"/>
</dbReference>
<dbReference type="SMART" id="SM00388">
    <property type="entry name" value="HisKA"/>
    <property type="match status" value="1"/>
</dbReference>
<dbReference type="InterPro" id="IPR003018">
    <property type="entry name" value="GAF"/>
</dbReference>
<feature type="domain" description="Response regulatory" evidence="8">
    <location>
        <begin position="987"/>
        <end position="1103"/>
    </location>
</feature>
<dbReference type="SUPFAM" id="SSF47384">
    <property type="entry name" value="Homodimeric domain of signal transducing histidine kinase"/>
    <property type="match status" value="1"/>
</dbReference>
<dbReference type="InterPro" id="IPR013655">
    <property type="entry name" value="PAS_fold_3"/>
</dbReference>
<accession>A0A411X092</accession>
<dbReference type="PROSITE" id="PS50110">
    <property type="entry name" value="RESPONSE_REGULATORY"/>
    <property type="match status" value="1"/>
</dbReference>
<dbReference type="Proteomes" id="UP000628442">
    <property type="component" value="Unassembled WGS sequence"/>
</dbReference>
<dbReference type="InterPro" id="IPR036890">
    <property type="entry name" value="HATPase_C_sf"/>
</dbReference>
<evidence type="ECO:0000256" key="5">
    <source>
        <dbReference type="ARBA" id="ARBA00022777"/>
    </source>
</evidence>
<organism evidence="11 14">
    <name type="scientific">Pseudoduganella albidiflava</name>
    <dbReference type="NCBI Taxonomy" id="321983"/>
    <lineage>
        <taxon>Bacteria</taxon>
        <taxon>Pseudomonadati</taxon>
        <taxon>Pseudomonadota</taxon>
        <taxon>Betaproteobacteria</taxon>
        <taxon>Burkholderiales</taxon>
        <taxon>Oxalobacteraceae</taxon>
        <taxon>Telluria group</taxon>
        <taxon>Pseudoduganella</taxon>
    </lineage>
</organism>
<dbReference type="Pfam" id="PF02518">
    <property type="entry name" value="HATPase_c"/>
    <property type="match status" value="1"/>
</dbReference>
<dbReference type="PROSITE" id="PS50112">
    <property type="entry name" value="PAS"/>
    <property type="match status" value="2"/>
</dbReference>
<gene>
    <name evidence="12" type="ORF">EYF70_17140</name>
    <name evidence="11" type="ORF">GCM10007387_26780</name>
</gene>
<evidence type="ECO:0000259" key="10">
    <source>
        <dbReference type="PROSITE" id="PS50113"/>
    </source>
</evidence>
<dbReference type="Pfam" id="PF00512">
    <property type="entry name" value="HisKA"/>
    <property type="match status" value="1"/>
</dbReference>
<evidence type="ECO:0000256" key="2">
    <source>
        <dbReference type="ARBA" id="ARBA00012438"/>
    </source>
</evidence>
<dbReference type="Gene3D" id="3.30.565.10">
    <property type="entry name" value="Histidine kinase-like ATPase, C-terminal domain"/>
    <property type="match status" value="1"/>
</dbReference>
<evidence type="ECO:0000313" key="11">
    <source>
        <dbReference type="EMBL" id="GGY43348.1"/>
    </source>
</evidence>
<dbReference type="InterPro" id="IPR004358">
    <property type="entry name" value="Sig_transdc_His_kin-like_C"/>
</dbReference>
<evidence type="ECO:0000259" key="9">
    <source>
        <dbReference type="PROSITE" id="PS50112"/>
    </source>
</evidence>
<evidence type="ECO:0000259" key="7">
    <source>
        <dbReference type="PROSITE" id="PS50109"/>
    </source>
</evidence>
<dbReference type="PROSITE" id="PS50109">
    <property type="entry name" value="HIS_KIN"/>
    <property type="match status" value="1"/>
</dbReference>
<dbReference type="PROSITE" id="PS50113">
    <property type="entry name" value="PAC"/>
    <property type="match status" value="2"/>
</dbReference>
<dbReference type="InterPro" id="IPR003661">
    <property type="entry name" value="HisK_dim/P_dom"/>
</dbReference>
<dbReference type="Gene3D" id="3.30.450.20">
    <property type="entry name" value="PAS domain"/>
    <property type="match status" value="4"/>
</dbReference>
<dbReference type="AlphaFoldDB" id="A0A411X092"/>
<dbReference type="CDD" id="cd00130">
    <property type="entry name" value="PAS"/>
    <property type="match status" value="3"/>
</dbReference>
<dbReference type="OrthoDB" id="9177042at2"/>
<dbReference type="FunFam" id="3.30.450.20:FF:000099">
    <property type="entry name" value="Sensory box sensor histidine kinase"/>
    <property type="match status" value="2"/>
</dbReference>
<sequence length="1110" mass="121846">MAIAVLPDPGYDDARQGDDGLFDYPGPMASQMRELDWRATPLGPVHAWPASLKTAVRILLQCQLPMYIAWGREFVQLYNDAYLPILGAKHVGALGGTAPGTWHEIWHVIGPMWEEVWDGKSFGFDDFKLTIDRFGYREDCYFNYSYSAVPDDAGNVGGVLVTFTETTQKVLSQRRQDFLLSTAQRFRELTDPFDIMRAASELLGTHLGVARAGYGEIDAAGETVSVKDDWTAPGMASLAGEQRPLASFGPAIIDVLRRGEVLRLDDIAADARSAPYAAGYASIGTQALLVVPIIRDGRFAAILYLHQPAPCQWREEDAALARDVADQTWEAVARARAQLDLRESEDHFRHTVALNPDVQWTADAQGIVDPLPPRWQEWTGQQAGDGNWMLAAHPDDRPRAAHAWAHAVLAGQPFDVQARIRLADGRYHWMHARAFPRRDSAGKIVKWYGITQDIQAYRDAIDEQERHRQDFRKLAEAMPNHAWVMDGAARLSWCNNEFVAYAGMGEEALHGTGWTAIVHPDDLGQALDAWRECTATGAAYDNELRLRHGGSGAYRWFIARALPAHDPVTGELRWIGTSTDVHAQKSLADSLATINHGLEEEVARRTADRDRMWRLSTDVMLVARFDASIVAVNPAWTELLGWTEQDLLGQRFLDLVHPDDVAATLAEAGRLAGGIKTMRFENRYRHRDGSYRWLSWTAVPDESFIHAVARDVTQEKEQRLALQHAEMALRQAQKLESIGKLTGGVAHDFNNILQVLQGSLQLLQGHVRGNEAAGQRIATALRAVERGGRLSAQLLAFARRQPLQPAVLDPRLVLESMDELLRRAVGDEIAFQVVCGAAPWPVSVDKDQLENVLLNLVINARDAMPGGGTLTVEIANVARVDGDLASHAGSIAGEHVMFAVVDTGTGMTREVLEQACEPFFTTKPVGEGTGLGLSMAYGFVQQSGGHFRIASEPGKGTAVRLYFPRCTEAGAPVSPAAPPRCEGGSETILVVEDDPDVQATVVGILKDLGYHVVCASCAEAGLELIRSGTPVDLLFTDVIMPGAMRSPEMVRHARALLPGLAVLYTSGYAQDAIVHDGRLDPGVQLLSKPYSREQLAGRIRRMLGNGNTGR</sequence>
<dbReference type="PANTHER" id="PTHR43304:SF1">
    <property type="entry name" value="PAC DOMAIN-CONTAINING PROTEIN"/>
    <property type="match status" value="1"/>
</dbReference>
<dbReference type="EMBL" id="BMWV01000005">
    <property type="protein sequence ID" value="GGY43348.1"/>
    <property type="molecule type" value="Genomic_DNA"/>
</dbReference>
<dbReference type="Pfam" id="PF01590">
    <property type="entry name" value="GAF"/>
    <property type="match status" value="1"/>
</dbReference>
<dbReference type="InterPro" id="IPR011006">
    <property type="entry name" value="CheY-like_superfamily"/>
</dbReference>
<dbReference type="PRINTS" id="PR00344">
    <property type="entry name" value="BCTRLSENSOR"/>
</dbReference>
<dbReference type="EC" id="2.7.13.3" evidence="2"/>
<dbReference type="Proteomes" id="UP000292307">
    <property type="component" value="Chromosome"/>
</dbReference>
<evidence type="ECO:0000256" key="4">
    <source>
        <dbReference type="ARBA" id="ARBA00022679"/>
    </source>
</evidence>
<dbReference type="NCBIfam" id="TIGR00229">
    <property type="entry name" value="sensory_box"/>
    <property type="match status" value="3"/>
</dbReference>
<dbReference type="SUPFAM" id="SSF55874">
    <property type="entry name" value="ATPase domain of HSP90 chaperone/DNA topoisomerase II/histidine kinase"/>
    <property type="match status" value="1"/>
</dbReference>
<keyword evidence="13" id="KW-1185">Reference proteome</keyword>
<dbReference type="InterPro" id="IPR001789">
    <property type="entry name" value="Sig_transdc_resp-reg_receiver"/>
</dbReference>
<dbReference type="SUPFAM" id="SSF55785">
    <property type="entry name" value="PYP-like sensor domain (PAS domain)"/>
    <property type="match status" value="3"/>
</dbReference>
<reference evidence="11" key="1">
    <citation type="journal article" date="2014" name="Int. J. Syst. Evol. Microbiol.">
        <title>Complete genome sequence of Corynebacterium casei LMG S-19264T (=DSM 44701T), isolated from a smear-ripened cheese.</title>
        <authorList>
            <consortium name="US DOE Joint Genome Institute (JGI-PGF)"/>
            <person name="Walter F."/>
            <person name="Albersmeier A."/>
            <person name="Kalinowski J."/>
            <person name="Ruckert C."/>
        </authorList>
    </citation>
    <scope>NUCLEOTIDE SEQUENCE</scope>
    <source>
        <strain evidence="11">KCTC 12343</strain>
    </source>
</reference>
<dbReference type="InterPro" id="IPR003594">
    <property type="entry name" value="HATPase_dom"/>
</dbReference>
<feature type="modified residue" description="4-aspartylphosphate" evidence="6">
    <location>
        <position position="1037"/>
    </location>
</feature>
<evidence type="ECO:0000259" key="8">
    <source>
        <dbReference type="PROSITE" id="PS50110"/>
    </source>
</evidence>
<dbReference type="InterPro" id="IPR035965">
    <property type="entry name" value="PAS-like_dom_sf"/>
</dbReference>
<dbReference type="SMART" id="SM00448">
    <property type="entry name" value="REC"/>
    <property type="match status" value="1"/>
</dbReference>
<dbReference type="InterPro" id="IPR036097">
    <property type="entry name" value="HisK_dim/P_sf"/>
</dbReference>
<feature type="domain" description="PAC" evidence="10">
    <location>
        <begin position="540"/>
        <end position="593"/>
    </location>
</feature>
<dbReference type="Gene3D" id="3.40.50.2300">
    <property type="match status" value="1"/>
</dbReference>
<dbReference type="GO" id="GO:0000155">
    <property type="term" value="F:phosphorelay sensor kinase activity"/>
    <property type="evidence" value="ECO:0007669"/>
    <property type="project" value="InterPro"/>
</dbReference>
<dbReference type="PANTHER" id="PTHR43304">
    <property type="entry name" value="PHYTOCHROME-LIKE PROTEIN CPH1"/>
    <property type="match status" value="1"/>
</dbReference>
<reference evidence="12 13" key="2">
    <citation type="submission" date="2019-02" db="EMBL/GenBank/DDBJ databases">
        <title>Draft Genome Sequences of Six Type Strains of the Genus Massilia.</title>
        <authorList>
            <person name="Miess H."/>
            <person name="Frediansyhah A."/>
            <person name="Gross H."/>
        </authorList>
    </citation>
    <scope>NUCLEOTIDE SEQUENCE [LARGE SCALE GENOMIC DNA]</scope>
    <source>
        <strain evidence="12 13">DSM 17472</strain>
    </source>
</reference>
<feature type="domain" description="Histidine kinase" evidence="7">
    <location>
        <begin position="744"/>
        <end position="967"/>
    </location>
</feature>